<comment type="similarity">
    <text evidence="1 2">Belongs to the ELL/occludin family.</text>
</comment>
<comment type="caution">
    <text evidence="5">The sequence shown here is derived from an EMBL/GenBank/DDBJ whole genome shotgun (WGS) entry which is preliminary data.</text>
</comment>
<protein>
    <recommendedName>
        <fullName evidence="4">OCEL domain-containing protein</fullName>
    </recommendedName>
</protein>
<feature type="compositionally biased region" description="Basic and acidic residues" evidence="3">
    <location>
        <begin position="1"/>
        <end position="14"/>
    </location>
</feature>
<proteinExistence type="inferred from homology"/>
<accession>A0ABN9LHB2</accession>
<keyword evidence="6" id="KW-1185">Reference proteome</keyword>
<dbReference type="PANTHER" id="PTHR23288">
    <property type="entry name" value="OCCLUDIN AND RNA POLYMERASE II ELONGATION FACTOR ELL"/>
    <property type="match status" value="1"/>
</dbReference>
<dbReference type="Gene3D" id="6.10.140.340">
    <property type="match status" value="1"/>
</dbReference>
<reference evidence="5" key="1">
    <citation type="submission" date="2023-07" db="EMBL/GenBank/DDBJ databases">
        <authorList>
            <person name="Stuckert A."/>
        </authorList>
    </citation>
    <scope>NUCLEOTIDE SEQUENCE</scope>
</reference>
<evidence type="ECO:0000313" key="5">
    <source>
        <dbReference type="EMBL" id="CAJ0940621.1"/>
    </source>
</evidence>
<evidence type="ECO:0000256" key="3">
    <source>
        <dbReference type="SAM" id="MobiDB-lite"/>
    </source>
</evidence>
<evidence type="ECO:0000256" key="2">
    <source>
        <dbReference type="PROSITE-ProRule" id="PRU01324"/>
    </source>
</evidence>
<organism evidence="5 6">
    <name type="scientific">Ranitomeya imitator</name>
    <name type="common">mimic poison frog</name>
    <dbReference type="NCBI Taxonomy" id="111125"/>
    <lineage>
        <taxon>Eukaryota</taxon>
        <taxon>Metazoa</taxon>
        <taxon>Chordata</taxon>
        <taxon>Craniata</taxon>
        <taxon>Vertebrata</taxon>
        <taxon>Euteleostomi</taxon>
        <taxon>Amphibia</taxon>
        <taxon>Batrachia</taxon>
        <taxon>Anura</taxon>
        <taxon>Neobatrachia</taxon>
        <taxon>Hyloidea</taxon>
        <taxon>Dendrobatidae</taxon>
        <taxon>Dendrobatinae</taxon>
        <taxon>Ranitomeya</taxon>
    </lineage>
</organism>
<evidence type="ECO:0000256" key="1">
    <source>
        <dbReference type="ARBA" id="ARBA00009171"/>
    </source>
</evidence>
<dbReference type="Proteomes" id="UP001176940">
    <property type="component" value="Unassembled WGS sequence"/>
</dbReference>
<gene>
    <name evidence="5" type="ORF">RIMI_LOCUS8775916</name>
</gene>
<dbReference type="Pfam" id="PF07303">
    <property type="entry name" value="Occludin_ELL"/>
    <property type="match status" value="1"/>
</dbReference>
<dbReference type="PANTHER" id="PTHR23288:SF8">
    <property type="entry name" value="RNA POLYMERASE II ELONGATION FACTOR ELL2"/>
    <property type="match status" value="1"/>
</dbReference>
<dbReference type="InterPro" id="IPR031176">
    <property type="entry name" value="ELL/occludin"/>
</dbReference>
<sequence length="143" mass="17148">MEISPKPDEKKDVQETCTTSDPSSTSEPPDYMIKYTVVVSKEQRQSYKEDFNSEYDEYRKLHARIDKITRKFMHLDAQRKRVTPGSKEYQVVQQEVIKEYNKFKAASPNYYEEKYRCAYLHNKLAHIKRLIGEFDQQRAESWH</sequence>
<dbReference type="PROSITE" id="PS51980">
    <property type="entry name" value="OCEL"/>
    <property type="match status" value="1"/>
</dbReference>
<dbReference type="InterPro" id="IPR010844">
    <property type="entry name" value="Occludin_ELL"/>
</dbReference>
<evidence type="ECO:0000313" key="6">
    <source>
        <dbReference type="Proteomes" id="UP001176940"/>
    </source>
</evidence>
<dbReference type="EMBL" id="CAUEEQ010017693">
    <property type="protein sequence ID" value="CAJ0940621.1"/>
    <property type="molecule type" value="Genomic_DNA"/>
</dbReference>
<feature type="domain" description="OCEL" evidence="4">
    <location>
        <begin position="29"/>
        <end position="139"/>
    </location>
</feature>
<feature type="compositionally biased region" description="Low complexity" evidence="3">
    <location>
        <begin position="15"/>
        <end position="30"/>
    </location>
</feature>
<name>A0ABN9LHB2_9NEOB</name>
<dbReference type="SUPFAM" id="SSF144292">
    <property type="entry name" value="occludin/ELL-like"/>
    <property type="match status" value="1"/>
</dbReference>
<evidence type="ECO:0000259" key="4">
    <source>
        <dbReference type="PROSITE" id="PS51980"/>
    </source>
</evidence>
<feature type="region of interest" description="Disordered" evidence="3">
    <location>
        <begin position="1"/>
        <end position="30"/>
    </location>
</feature>